<keyword evidence="7" id="KW-0812">Transmembrane</keyword>
<keyword evidence="10" id="KW-1185">Reference proteome</keyword>
<evidence type="ECO:0000256" key="1">
    <source>
        <dbReference type="ARBA" id="ARBA00000085"/>
    </source>
</evidence>
<dbReference type="SMART" id="SM00388">
    <property type="entry name" value="HisKA"/>
    <property type="match status" value="1"/>
</dbReference>
<dbReference type="InterPro" id="IPR036097">
    <property type="entry name" value="HisK_dim/P_sf"/>
</dbReference>
<dbReference type="PANTHER" id="PTHR43047:SF64">
    <property type="entry name" value="HISTIDINE KINASE CONTAINING CHEY-HOMOLOGOUS RECEIVER DOMAIN AND PAS DOMAIN-RELATED"/>
    <property type="match status" value="1"/>
</dbReference>
<feature type="transmembrane region" description="Helical" evidence="7">
    <location>
        <begin position="53"/>
        <end position="74"/>
    </location>
</feature>
<keyword evidence="5" id="KW-0418">Kinase</keyword>
<dbReference type="EC" id="2.7.13.3" evidence="2"/>
<keyword evidence="7" id="KW-1133">Transmembrane helix</keyword>
<evidence type="ECO:0000313" key="10">
    <source>
        <dbReference type="Proteomes" id="UP000636938"/>
    </source>
</evidence>
<evidence type="ECO:0000256" key="6">
    <source>
        <dbReference type="ARBA" id="ARBA00023012"/>
    </source>
</evidence>
<dbReference type="SMART" id="SM00387">
    <property type="entry name" value="HATPase_c"/>
    <property type="match status" value="1"/>
</dbReference>
<dbReference type="Gene3D" id="3.30.565.10">
    <property type="entry name" value="Histidine kinase-like ATPase, C-terminal domain"/>
    <property type="match status" value="1"/>
</dbReference>
<comment type="catalytic activity">
    <reaction evidence="1">
        <text>ATP + protein L-histidine = ADP + protein N-phospho-L-histidine.</text>
        <dbReference type="EC" id="2.7.13.3"/>
    </reaction>
</comment>
<dbReference type="PROSITE" id="PS50109">
    <property type="entry name" value="HIS_KIN"/>
    <property type="match status" value="1"/>
</dbReference>
<keyword evidence="6" id="KW-0902">Two-component regulatory system</keyword>
<dbReference type="CDD" id="cd00082">
    <property type="entry name" value="HisKA"/>
    <property type="match status" value="1"/>
</dbReference>
<dbReference type="SUPFAM" id="SSF55874">
    <property type="entry name" value="ATPase domain of HSP90 chaperone/DNA topoisomerase II/histidine kinase"/>
    <property type="match status" value="1"/>
</dbReference>
<dbReference type="Pfam" id="PF00512">
    <property type="entry name" value="HisKA"/>
    <property type="match status" value="1"/>
</dbReference>
<dbReference type="InterPro" id="IPR003661">
    <property type="entry name" value="HisK_dim/P_dom"/>
</dbReference>
<keyword evidence="4" id="KW-0808">Transferase</keyword>
<comment type="caution">
    <text evidence="9">The sequence shown here is derived from an EMBL/GenBank/DDBJ whole genome shotgun (WGS) entry which is preliminary data.</text>
</comment>
<name>A0A8X8FLX5_9GAMM</name>
<dbReference type="SUPFAM" id="SSF47384">
    <property type="entry name" value="Homodimeric domain of signal transducing histidine kinase"/>
    <property type="match status" value="1"/>
</dbReference>
<feature type="domain" description="Histidine kinase" evidence="8">
    <location>
        <begin position="566"/>
        <end position="784"/>
    </location>
</feature>
<evidence type="ECO:0000259" key="8">
    <source>
        <dbReference type="PROSITE" id="PS50109"/>
    </source>
</evidence>
<dbReference type="Proteomes" id="UP000636938">
    <property type="component" value="Unassembled WGS sequence"/>
</dbReference>
<dbReference type="PANTHER" id="PTHR43047">
    <property type="entry name" value="TWO-COMPONENT HISTIDINE PROTEIN KINASE"/>
    <property type="match status" value="1"/>
</dbReference>
<dbReference type="InterPro" id="IPR003594">
    <property type="entry name" value="HATPase_dom"/>
</dbReference>
<dbReference type="CDD" id="cd16922">
    <property type="entry name" value="HATPase_EvgS-ArcB-TorS-like"/>
    <property type="match status" value="1"/>
</dbReference>
<dbReference type="AlphaFoldDB" id="A0A8X8FLX5"/>
<evidence type="ECO:0000256" key="2">
    <source>
        <dbReference type="ARBA" id="ARBA00012438"/>
    </source>
</evidence>
<protein>
    <recommendedName>
        <fullName evidence="2">histidine kinase</fullName>
        <ecNumber evidence="2">2.7.13.3</ecNumber>
    </recommendedName>
</protein>
<dbReference type="FunFam" id="3.30.565.10:FF:000010">
    <property type="entry name" value="Sensor histidine kinase RcsC"/>
    <property type="match status" value="1"/>
</dbReference>
<dbReference type="InterPro" id="IPR004358">
    <property type="entry name" value="Sig_transdc_His_kin-like_C"/>
</dbReference>
<gene>
    <name evidence="9" type="ORF">H9654_01285</name>
</gene>
<keyword evidence="3" id="KW-0597">Phosphoprotein</keyword>
<proteinExistence type="predicted"/>
<evidence type="ECO:0000256" key="4">
    <source>
        <dbReference type="ARBA" id="ARBA00022679"/>
    </source>
</evidence>
<dbReference type="Pfam" id="PF02518">
    <property type="entry name" value="HATPase_c"/>
    <property type="match status" value="1"/>
</dbReference>
<dbReference type="InterPro" id="IPR036890">
    <property type="entry name" value="HATPase_C_sf"/>
</dbReference>
<evidence type="ECO:0000256" key="3">
    <source>
        <dbReference type="ARBA" id="ARBA00022553"/>
    </source>
</evidence>
<dbReference type="InterPro" id="IPR005467">
    <property type="entry name" value="His_kinase_dom"/>
</dbReference>
<dbReference type="PRINTS" id="PR00344">
    <property type="entry name" value="BCTRLSENSOR"/>
</dbReference>
<reference evidence="9 10" key="1">
    <citation type="submission" date="2020-08" db="EMBL/GenBank/DDBJ databases">
        <title>A Genomic Blueprint of the Chicken Gut Microbiome.</title>
        <authorList>
            <person name="Gilroy R."/>
            <person name="Ravi A."/>
            <person name="Getino M."/>
            <person name="Pursley I."/>
            <person name="Horton D.L."/>
            <person name="Alikhan N.-F."/>
            <person name="Baker D."/>
            <person name="Gharbi K."/>
            <person name="Hall N."/>
            <person name="Watson M."/>
            <person name="Adriaenssens E.M."/>
            <person name="Foster-Nyarko E."/>
            <person name="Jarju S."/>
            <person name="Secka A."/>
            <person name="Antonio M."/>
            <person name="Oren A."/>
            <person name="Chaudhuri R."/>
            <person name="La Ragione R.M."/>
            <person name="Hildebrand F."/>
            <person name="Pallen M.J."/>
        </authorList>
    </citation>
    <scope>NUCLEOTIDE SEQUENCE [LARGE SCALE GENOMIC DNA]</scope>
    <source>
        <strain evidence="9 10">Sa5BUN4</strain>
    </source>
</reference>
<organism evidence="9 10">
    <name type="scientific">Stenotrophomonas lacuserhaii</name>
    <dbReference type="NCBI Taxonomy" id="2760084"/>
    <lineage>
        <taxon>Bacteria</taxon>
        <taxon>Pseudomonadati</taxon>
        <taxon>Pseudomonadota</taxon>
        <taxon>Gammaproteobacteria</taxon>
        <taxon>Lysobacterales</taxon>
        <taxon>Lysobacteraceae</taxon>
        <taxon>Stenotrophomonas</taxon>
    </lineage>
</organism>
<evidence type="ECO:0000256" key="7">
    <source>
        <dbReference type="SAM" id="Phobius"/>
    </source>
</evidence>
<evidence type="ECO:0000313" key="9">
    <source>
        <dbReference type="EMBL" id="MBD7952822.1"/>
    </source>
</evidence>
<dbReference type="PROSITE" id="PS51257">
    <property type="entry name" value="PROKAR_LIPOPROTEIN"/>
    <property type="match status" value="1"/>
</dbReference>
<dbReference type="EMBL" id="JACSQS010000001">
    <property type="protein sequence ID" value="MBD7952822.1"/>
    <property type="molecule type" value="Genomic_DNA"/>
</dbReference>
<evidence type="ECO:0000256" key="5">
    <source>
        <dbReference type="ARBA" id="ARBA00022777"/>
    </source>
</evidence>
<accession>A0A8X8FLX5</accession>
<dbReference type="RefSeq" id="WP_191768380.1">
    <property type="nucleotide sequence ID" value="NZ_JACSQS010000001.1"/>
</dbReference>
<dbReference type="Gene3D" id="1.10.287.130">
    <property type="match status" value="1"/>
</dbReference>
<sequence length="922" mass="99695">MATRNAARCVDPACLHAPSMIACLRPFIYLSRLRGRDRPGGDLRVVHRHTRRLLLAAGILLSMLSCIALAITVASCVRARQQDHLHDFLRARAAVDAHLLHDHDHYAKLARLTAYAWRRGTERDPALQAADLRRYFADGQTLRVKQGAGAAVQLVIGRDTQRWPATRLRRYLALSRSMSLLSQLETDGAAAASVAYFLDPSGHFAVLDDGLQDSALARALSGADRDAPFGQLRAYVRSSLPGPLGGSVATPGPTHGDHRNRIGMAAHPLSGRPSRITAFPVHDGTRAVGVLVAFEPVAALAGLLRQATADNLLVVGPDGEVIVGSRTDAPVDLLHELKDIRRWPRAGSGISEYLHEGRLGFAAPLAGTGWSLVSLLDGRELLAEARRELGIAVAVWALGMATLWILLGWLDRRVLAPAAHRSRQVHADEQLFRSLIQMTPAGLCLIDTEGAQAVVQNELMLRYAAAAERCGMDLYAALVEGHTRARGVGGEGDPAIAEFELSHPAAGRVAARHLLVSATQVVHEQRSVLLCVLQDLTARVELQDQKDLLHDQAESAHRARSRFLAAMSHEIRTPLHGILGHLELFARSRLDNEQHARLRRITQSADSLLLIISDVLDLERAEANQLGLQVVRFEPAVLIEGVALLYAPLALGKGVDLDLLVDPLLPSHCTGPMARIEQVLRNLVGNAIKFTPSGRIEIRLLPSAQPGALRWEVADSGIGLTERQQENLFEPFIQADDSIAGRFGGSGLGLSLCRQLCRLMGGDIDVHSTPGVGSVFGFDVPLLPAERPCEGGRGVLSGRRVLLHSTVTSWREELARRLRRWGAEVLVLDTLGQADKADDSGPLPLVMFERNQRATGPARHAGVERIVRVRSDGPLRAALREGVWQVSAYSAASLLEALLEPGHTEDGSVAMDGSMATPAAIG</sequence>
<keyword evidence="7" id="KW-0472">Membrane</keyword>
<dbReference type="GO" id="GO:0000155">
    <property type="term" value="F:phosphorelay sensor kinase activity"/>
    <property type="evidence" value="ECO:0007669"/>
    <property type="project" value="InterPro"/>
</dbReference>